<sequence length="52" mass="6130">MNMPIIFTDKFNLTLKQNRFLARKNIVEVIHSMSRLENVNTTFPRPKPLLMA</sequence>
<proteinExistence type="predicted"/>
<evidence type="ECO:0000313" key="1">
    <source>
        <dbReference type="EMBL" id="STZ00159.1"/>
    </source>
</evidence>
<dbReference type="AlphaFoldDB" id="A0A378QGX8"/>
<dbReference type="EMBL" id="UGQC01000001">
    <property type="protein sequence ID" value="STZ00159.1"/>
    <property type="molecule type" value="Genomic_DNA"/>
</dbReference>
<keyword evidence="2" id="KW-1185">Reference proteome</keyword>
<evidence type="ECO:0000313" key="2">
    <source>
        <dbReference type="Proteomes" id="UP000254107"/>
    </source>
</evidence>
<dbReference type="GeneID" id="302271659"/>
<reference evidence="1 2" key="1">
    <citation type="submission" date="2018-06" db="EMBL/GenBank/DDBJ databases">
        <authorList>
            <consortium name="Pathogen Informatics"/>
            <person name="Doyle S."/>
        </authorList>
    </citation>
    <scope>NUCLEOTIDE SEQUENCE [LARGE SCALE GENOMIC DNA]</scope>
    <source>
        <strain evidence="1 2">NCTC7911</strain>
    </source>
</reference>
<organism evidence="1 2">
    <name type="scientific">Moraxella lacunata</name>
    <dbReference type="NCBI Taxonomy" id="477"/>
    <lineage>
        <taxon>Bacteria</taxon>
        <taxon>Pseudomonadati</taxon>
        <taxon>Pseudomonadota</taxon>
        <taxon>Gammaproteobacteria</taxon>
        <taxon>Moraxellales</taxon>
        <taxon>Moraxellaceae</taxon>
        <taxon>Moraxella</taxon>
    </lineage>
</organism>
<accession>A0A378QGX8</accession>
<dbReference type="RefSeq" id="WP_167346514.1">
    <property type="nucleotide sequence ID" value="NZ_UGQC01000001.1"/>
</dbReference>
<name>A0A378QGX8_MORLA</name>
<protein>
    <submittedName>
        <fullName evidence="1">Uncharacterized protein</fullName>
    </submittedName>
</protein>
<gene>
    <name evidence="1" type="ORF">NCTC7911_01544</name>
</gene>
<dbReference type="Proteomes" id="UP000254107">
    <property type="component" value="Unassembled WGS sequence"/>
</dbReference>